<evidence type="ECO:0000313" key="2">
    <source>
        <dbReference type="Ensembl" id="ENSCANP00000022309.1"/>
    </source>
</evidence>
<accession>A0A2K5J048</accession>
<protein>
    <submittedName>
        <fullName evidence="2">Uncharacterized protein</fullName>
    </submittedName>
</protein>
<feature type="region of interest" description="Disordered" evidence="1">
    <location>
        <begin position="1"/>
        <end position="37"/>
    </location>
</feature>
<keyword evidence="3" id="KW-1185">Reference proteome</keyword>
<sequence length="95" mass="10960">MTNAVYIQRKRRPSKTGKEPFPRRLRDRQVEEKVPQPGCPWSQEMKLPLEKCLGDVRPAQSSFTILKDHIRTRGLKAKFIPKVACKIAVPICLFT</sequence>
<organism evidence="2 3">
    <name type="scientific">Colobus angolensis palliatus</name>
    <name type="common">Peters' Angolan colobus</name>
    <dbReference type="NCBI Taxonomy" id="336983"/>
    <lineage>
        <taxon>Eukaryota</taxon>
        <taxon>Metazoa</taxon>
        <taxon>Chordata</taxon>
        <taxon>Craniata</taxon>
        <taxon>Vertebrata</taxon>
        <taxon>Euteleostomi</taxon>
        <taxon>Mammalia</taxon>
        <taxon>Eutheria</taxon>
        <taxon>Euarchontoglires</taxon>
        <taxon>Primates</taxon>
        <taxon>Haplorrhini</taxon>
        <taxon>Catarrhini</taxon>
        <taxon>Cercopithecidae</taxon>
        <taxon>Colobinae</taxon>
        <taxon>Colobus</taxon>
    </lineage>
</organism>
<reference evidence="2" key="2">
    <citation type="submission" date="2025-09" db="UniProtKB">
        <authorList>
            <consortium name="Ensembl"/>
        </authorList>
    </citation>
    <scope>IDENTIFICATION</scope>
</reference>
<feature type="compositionally biased region" description="Basic and acidic residues" evidence="1">
    <location>
        <begin position="16"/>
        <end position="34"/>
    </location>
</feature>
<dbReference type="AlphaFoldDB" id="A0A2K5J048"/>
<reference evidence="2" key="1">
    <citation type="submission" date="2025-08" db="UniProtKB">
        <authorList>
            <consortium name="Ensembl"/>
        </authorList>
    </citation>
    <scope>IDENTIFICATION</scope>
</reference>
<evidence type="ECO:0000313" key="3">
    <source>
        <dbReference type="Proteomes" id="UP000233080"/>
    </source>
</evidence>
<evidence type="ECO:0000256" key="1">
    <source>
        <dbReference type="SAM" id="MobiDB-lite"/>
    </source>
</evidence>
<name>A0A2K5J048_COLAP</name>
<dbReference type="OMA" id="GCPWSQE"/>
<dbReference type="Proteomes" id="UP000233080">
    <property type="component" value="Unassembled WGS sequence"/>
</dbReference>
<proteinExistence type="predicted"/>
<dbReference type="Ensembl" id="ENSCANT00000045289.1">
    <property type="protein sequence ID" value="ENSCANP00000022309.1"/>
    <property type="gene ID" value="ENSCANG00000034600.1"/>
</dbReference>